<dbReference type="GO" id="GO:0006281">
    <property type="term" value="P:DNA repair"/>
    <property type="evidence" value="ECO:0007669"/>
    <property type="project" value="TreeGrafter"/>
</dbReference>
<evidence type="ECO:0000313" key="1">
    <source>
        <dbReference type="EMBL" id="HJC86895.1"/>
    </source>
</evidence>
<organism evidence="1 2">
    <name type="scientific">Candidatus Eisenbergiella intestinigallinarum</name>
    <dbReference type="NCBI Taxonomy" id="2838549"/>
    <lineage>
        <taxon>Bacteria</taxon>
        <taxon>Bacillati</taxon>
        <taxon>Bacillota</taxon>
        <taxon>Clostridia</taxon>
        <taxon>Lachnospirales</taxon>
        <taxon>Lachnospiraceae</taxon>
        <taxon>Eisenbergiella</taxon>
    </lineage>
</organism>
<gene>
    <name evidence="1" type="ORF">H9926_02635</name>
</gene>
<accession>A0A9D2TRW9</accession>
<reference evidence="1" key="1">
    <citation type="journal article" date="2021" name="PeerJ">
        <title>Extensive microbial diversity within the chicken gut microbiome revealed by metagenomics and culture.</title>
        <authorList>
            <person name="Gilroy R."/>
            <person name="Ravi A."/>
            <person name="Getino M."/>
            <person name="Pursley I."/>
            <person name="Horton D.L."/>
            <person name="Alikhan N.F."/>
            <person name="Baker D."/>
            <person name="Gharbi K."/>
            <person name="Hall N."/>
            <person name="Watson M."/>
            <person name="Adriaenssens E.M."/>
            <person name="Foster-Nyarko E."/>
            <person name="Jarju S."/>
            <person name="Secka A."/>
            <person name="Antonio M."/>
            <person name="Oren A."/>
            <person name="Chaudhuri R.R."/>
            <person name="La Ragione R."/>
            <person name="Hildebrand F."/>
            <person name="Pallen M.J."/>
        </authorList>
    </citation>
    <scope>NUCLEOTIDE SEQUENCE</scope>
    <source>
        <strain evidence="1">ChiBcec1-1630</strain>
    </source>
</reference>
<proteinExistence type="predicted"/>
<dbReference type="PANTHER" id="PTHR43434">
    <property type="entry name" value="PHOSPHOGLYCOLATE PHOSPHATASE"/>
    <property type="match status" value="1"/>
</dbReference>
<dbReference type="InterPro" id="IPR023198">
    <property type="entry name" value="PGP-like_dom2"/>
</dbReference>
<dbReference type="GO" id="GO:0008967">
    <property type="term" value="F:phosphoglycolate phosphatase activity"/>
    <property type="evidence" value="ECO:0007669"/>
    <property type="project" value="TreeGrafter"/>
</dbReference>
<sequence>MKYRAVLFDFDYTLGDSTKGIVLSANAALQRMGLEAQSEEAIRRTVGLSLRDTYRALTGDENPQAADSFAAFFREKADQVMAESAVLYPSVPPLLKALRSQGLRMGVVTTKFRYRILQILGKYGLTDSVDCIIGAEDVKEEKPSPEGILLALERLGMRKEEILYVGDSAVDAAAAERAGVAFAGVLTGTTPEEALQGRTCVWIGKEVGEIGKLKND</sequence>
<name>A0A9D2TRW9_9FIRM</name>
<dbReference type="PANTHER" id="PTHR43434:SF1">
    <property type="entry name" value="PHOSPHOGLYCOLATE PHOSPHATASE"/>
    <property type="match status" value="1"/>
</dbReference>
<protein>
    <submittedName>
        <fullName evidence="1">HAD-IA family hydrolase</fullName>
    </submittedName>
</protein>
<dbReference type="AlphaFoldDB" id="A0A9D2TRW9"/>
<comment type="caution">
    <text evidence="1">The sequence shown here is derived from an EMBL/GenBank/DDBJ whole genome shotgun (WGS) entry which is preliminary data.</text>
</comment>
<dbReference type="Gene3D" id="1.10.150.240">
    <property type="entry name" value="Putative phosphatase, domain 2"/>
    <property type="match status" value="1"/>
</dbReference>
<reference evidence="1" key="2">
    <citation type="submission" date="2021-04" db="EMBL/GenBank/DDBJ databases">
        <authorList>
            <person name="Gilroy R."/>
        </authorList>
    </citation>
    <scope>NUCLEOTIDE SEQUENCE</scope>
    <source>
        <strain evidence="1">ChiBcec1-1630</strain>
    </source>
</reference>
<dbReference type="SFLD" id="SFLDG01135">
    <property type="entry name" value="C1.5.6:_HAD__Beta-PGM__Phospha"/>
    <property type="match status" value="1"/>
</dbReference>
<dbReference type="SUPFAM" id="SSF56784">
    <property type="entry name" value="HAD-like"/>
    <property type="match status" value="1"/>
</dbReference>
<evidence type="ECO:0000313" key="2">
    <source>
        <dbReference type="Proteomes" id="UP000823922"/>
    </source>
</evidence>
<dbReference type="InterPro" id="IPR036412">
    <property type="entry name" value="HAD-like_sf"/>
</dbReference>
<dbReference type="InterPro" id="IPR006439">
    <property type="entry name" value="HAD-SF_hydro_IA"/>
</dbReference>
<dbReference type="SFLD" id="SFLDG01129">
    <property type="entry name" value="C1.5:_HAD__Beta-PGM__Phosphata"/>
    <property type="match status" value="1"/>
</dbReference>
<keyword evidence="1" id="KW-0378">Hydrolase</keyword>
<dbReference type="Proteomes" id="UP000823922">
    <property type="component" value="Unassembled WGS sequence"/>
</dbReference>
<dbReference type="InterPro" id="IPR023214">
    <property type="entry name" value="HAD_sf"/>
</dbReference>
<dbReference type="InterPro" id="IPR050155">
    <property type="entry name" value="HAD-like_hydrolase_sf"/>
</dbReference>
<dbReference type="Pfam" id="PF13419">
    <property type="entry name" value="HAD_2"/>
    <property type="match status" value="1"/>
</dbReference>
<dbReference type="EMBL" id="DWVS01000060">
    <property type="protein sequence ID" value="HJC86895.1"/>
    <property type="molecule type" value="Genomic_DNA"/>
</dbReference>
<dbReference type="Gene3D" id="3.40.50.1000">
    <property type="entry name" value="HAD superfamily/HAD-like"/>
    <property type="match status" value="1"/>
</dbReference>
<dbReference type="NCBIfam" id="TIGR01549">
    <property type="entry name" value="HAD-SF-IA-v1"/>
    <property type="match status" value="1"/>
</dbReference>
<dbReference type="SFLD" id="SFLDS00003">
    <property type="entry name" value="Haloacid_Dehalogenase"/>
    <property type="match status" value="1"/>
</dbReference>
<dbReference type="InterPro" id="IPR041492">
    <property type="entry name" value="HAD_2"/>
</dbReference>
<dbReference type="PRINTS" id="PR00413">
    <property type="entry name" value="HADHALOGNASE"/>
</dbReference>